<evidence type="ECO:0000313" key="2">
    <source>
        <dbReference type="EMBL" id="KAJ3478148.1"/>
    </source>
</evidence>
<accession>A0AAD5UWR7</accession>
<dbReference type="AlphaFoldDB" id="A0AAD5UWR7"/>
<name>A0AAD5UWR7_9APHY</name>
<sequence>MSLPRNPQERTDSNPQHVAKVGLSYSSLLDLTPSSSRRHALDLSLVTYSSSASQQHLAAANGPNANPPSPPPPSPSPPPPSPPPPPPPPPPLPQGVCRLPVNGHICGAVISLSTAQITQHLKLHHLGTTQCSWDQYGHHDLYTEPYSAVATFAKHILNVHFDRTFYCTICPYYLRGERSRMYSHGREKHPREEHFDLIGFVTLGDGRVERLPPPSVTYPALHTLCA</sequence>
<gene>
    <name evidence="2" type="ORF">NLI96_g9965</name>
</gene>
<reference evidence="2" key="1">
    <citation type="submission" date="2022-07" db="EMBL/GenBank/DDBJ databases">
        <title>Genome Sequence of Physisporinus lineatus.</title>
        <authorList>
            <person name="Buettner E."/>
        </authorList>
    </citation>
    <scope>NUCLEOTIDE SEQUENCE</scope>
    <source>
        <strain evidence="2">VT162</strain>
    </source>
</reference>
<evidence type="ECO:0000313" key="3">
    <source>
        <dbReference type="Proteomes" id="UP001212997"/>
    </source>
</evidence>
<feature type="compositionally biased region" description="Pro residues" evidence="1">
    <location>
        <begin position="65"/>
        <end position="93"/>
    </location>
</feature>
<comment type="caution">
    <text evidence="2">The sequence shown here is derived from an EMBL/GenBank/DDBJ whole genome shotgun (WGS) entry which is preliminary data.</text>
</comment>
<dbReference type="EMBL" id="JANAWD010000534">
    <property type="protein sequence ID" value="KAJ3478148.1"/>
    <property type="molecule type" value="Genomic_DNA"/>
</dbReference>
<dbReference type="Proteomes" id="UP001212997">
    <property type="component" value="Unassembled WGS sequence"/>
</dbReference>
<feature type="region of interest" description="Disordered" evidence="1">
    <location>
        <begin position="48"/>
        <end position="95"/>
    </location>
</feature>
<keyword evidence="3" id="KW-1185">Reference proteome</keyword>
<dbReference type="SUPFAM" id="SSF101447">
    <property type="entry name" value="Formin homology 2 domain (FH2 domain)"/>
    <property type="match status" value="1"/>
</dbReference>
<proteinExistence type="predicted"/>
<feature type="compositionally biased region" description="Low complexity" evidence="1">
    <location>
        <begin position="49"/>
        <end position="60"/>
    </location>
</feature>
<evidence type="ECO:0000256" key="1">
    <source>
        <dbReference type="SAM" id="MobiDB-lite"/>
    </source>
</evidence>
<protein>
    <submittedName>
        <fullName evidence="2">Uncharacterized protein</fullName>
    </submittedName>
</protein>
<organism evidence="2 3">
    <name type="scientific">Meripilus lineatus</name>
    <dbReference type="NCBI Taxonomy" id="2056292"/>
    <lineage>
        <taxon>Eukaryota</taxon>
        <taxon>Fungi</taxon>
        <taxon>Dikarya</taxon>
        <taxon>Basidiomycota</taxon>
        <taxon>Agaricomycotina</taxon>
        <taxon>Agaricomycetes</taxon>
        <taxon>Polyporales</taxon>
        <taxon>Meripilaceae</taxon>
        <taxon>Meripilus</taxon>
    </lineage>
</organism>
<dbReference type="PRINTS" id="PR00806">
    <property type="entry name" value="VINCULIN"/>
</dbReference>